<evidence type="ECO:0000256" key="5">
    <source>
        <dbReference type="ARBA" id="ARBA00022692"/>
    </source>
</evidence>
<evidence type="ECO:0000256" key="12">
    <source>
        <dbReference type="ARBA" id="ARBA00023128"/>
    </source>
</evidence>
<dbReference type="PROSITE" id="PS50089">
    <property type="entry name" value="ZF_RING_2"/>
    <property type="match status" value="1"/>
</dbReference>
<evidence type="ECO:0000256" key="13">
    <source>
        <dbReference type="ARBA" id="ARBA00023136"/>
    </source>
</evidence>
<evidence type="ECO:0000256" key="2">
    <source>
        <dbReference type="ARBA" id="ARBA00004374"/>
    </source>
</evidence>
<dbReference type="RefSeq" id="XP_018329612.1">
    <property type="nucleotide sequence ID" value="XM_018474110.2"/>
</dbReference>
<organism evidence="17 18">
    <name type="scientific">Agrilus planipennis</name>
    <name type="common">Emerald ash borer</name>
    <name type="synonym">Agrilus marcopoli</name>
    <dbReference type="NCBI Taxonomy" id="224129"/>
    <lineage>
        <taxon>Eukaryota</taxon>
        <taxon>Metazoa</taxon>
        <taxon>Ecdysozoa</taxon>
        <taxon>Arthropoda</taxon>
        <taxon>Hexapoda</taxon>
        <taxon>Insecta</taxon>
        <taxon>Pterygota</taxon>
        <taxon>Neoptera</taxon>
        <taxon>Endopterygota</taxon>
        <taxon>Coleoptera</taxon>
        <taxon>Polyphaga</taxon>
        <taxon>Elateriformia</taxon>
        <taxon>Buprestoidea</taxon>
        <taxon>Buprestidae</taxon>
        <taxon>Agrilinae</taxon>
        <taxon>Agrilus</taxon>
    </lineage>
</organism>
<evidence type="ECO:0000256" key="9">
    <source>
        <dbReference type="ARBA" id="ARBA00022787"/>
    </source>
</evidence>
<protein>
    <recommendedName>
        <fullName evidence="3">RING-type E3 ubiquitin transferase</fullName>
        <ecNumber evidence="3">2.3.2.27</ecNumber>
    </recommendedName>
</protein>
<dbReference type="FunFam" id="1.10.1170.10:FF:000002">
    <property type="entry name" value="Baculoviral IAP repeat containing 7"/>
    <property type="match status" value="1"/>
</dbReference>
<keyword evidence="17" id="KW-1185">Reference proteome</keyword>
<dbReference type="FunCoup" id="A0A1W4X9W2">
    <property type="interactions" value="1268"/>
</dbReference>
<accession>A0A1W4X9W2</accession>
<dbReference type="GO" id="GO:0016567">
    <property type="term" value="P:protein ubiquitination"/>
    <property type="evidence" value="ECO:0007669"/>
    <property type="project" value="InterPro"/>
</dbReference>
<feature type="transmembrane region" description="Helical" evidence="15">
    <location>
        <begin position="232"/>
        <end position="251"/>
    </location>
</feature>
<evidence type="ECO:0000256" key="15">
    <source>
        <dbReference type="SAM" id="Phobius"/>
    </source>
</evidence>
<dbReference type="STRING" id="224129.A0A1W4X9W2"/>
<evidence type="ECO:0000256" key="8">
    <source>
        <dbReference type="ARBA" id="ARBA00022786"/>
    </source>
</evidence>
<dbReference type="EC" id="2.3.2.27" evidence="3"/>
<evidence type="ECO:0000256" key="14">
    <source>
        <dbReference type="PROSITE-ProRule" id="PRU00175"/>
    </source>
</evidence>
<evidence type="ECO:0000256" key="3">
    <source>
        <dbReference type="ARBA" id="ARBA00012483"/>
    </source>
</evidence>
<dbReference type="GO" id="GO:0005741">
    <property type="term" value="C:mitochondrial outer membrane"/>
    <property type="evidence" value="ECO:0007669"/>
    <property type="project" value="UniProtKB-SubCell"/>
</dbReference>
<dbReference type="InterPro" id="IPR001841">
    <property type="entry name" value="Znf_RING"/>
</dbReference>
<reference evidence="18" key="1">
    <citation type="submission" date="2025-08" db="UniProtKB">
        <authorList>
            <consortium name="RefSeq"/>
        </authorList>
    </citation>
    <scope>IDENTIFICATION</scope>
    <source>
        <tissue evidence="18">Entire body</tissue>
    </source>
</reference>
<dbReference type="SUPFAM" id="SSF57850">
    <property type="entry name" value="RING/U-box"/>
    <property type="match status" value="1"/>
</dbReference>
<dbReference type="Proteomes" id="UP000192223">
    <property type="component" value="Unplaced"/>
</dbReference>
<keyword evidence="9" id="KW-1000">Mitochondrion outer membrane</keyword>
<evidence type="ECO:0000256" key="6">
    <source>
        <dbReference type="ARBA" id="ARBA00022723"/>
    </source>
</evidence>
<keyword evidence="8" id="KW-0833">Ubl conjugation pathway</keyword>
<feature type="transmembrane region" description="Helical" evidence="15">
    <location>
        <begin position="6"/>
        <end position="25"/>
    </location>
</feature>
<evidence type="ECO:0000256" key="4">
    <source>
        <dbReference type="ARBA" id="ARBA00022679"/>
    </source>
</evidence>
<dbReference type="PANTHER" id="PTHR12183">
    <property type="entry name" value="MITOCHONDRIAL UBIQUITIN LIGASE ACTIVATOR OF NFKB 1"/>
    <property type="match status" value="1"/>
</dbReference>
<dbReference type="CTD" id="79594"/>
<feature type="domain" description="RING-type" evidence="16">
    <location>
        <begin position="293"/>
        <end position="329"/>
    </location>
</feature>
<keyword evidence="13 15" id="KW-0472">Membrane</keyword>
<keyword evidence="6" id="KW-0479">Metal-binding</keyword>
<keyword evidence="7 14" id="KW-0863">Zinc-finger</keyword>
<name>A0A1W4X9W2_AGRPL</name>
<dbReference type="InParanoid" id="A0A1W4X9W2"/>
<gene>
    <name evidence="18" type="primary">LOC108739973</name>
</gene>
<dbReference type="OrthoDB" id="66726at2759"/>
<keyword evidence="5 15" id="KW-0812">Transmembrane</keyword>
<comment type="catalytic activity">
    <reaction evidence="1">
        <text>S-ubiquitinyl-[E2 ubiquitin-conjugating enzyme]-L-cysteine + [acceptor protein]-L-lysine = [E2 ubiquitin-conjugating enzyme]-L-cysteine + N(6)-ubiquitinyl-[acceptor protein]-L-lysine.</text>
        <dbReference type="EC" id="2.3.2.27"/>
    </reaction>
</comment>
<keyword evidence="12" id="KW-0496">Mitochondrion</keyword>
<dbReference type="InterPro" id="IPR013083">
    <property type="entry name" value="Znf_RING/FYVE/PHD"/>
</dbReference>
<keyword evidence="11 15" id="KW-1133">Transmembrane helix</keyword>
<dbReference type="Pfam" id="PF13920">
    <property type="entry name" value="zf-C3HC4_3"/>
    <property type="match status" value="1"/>
</dbReference>
<comment type="subcellular location">
    <subcellularLocation>
        <location evidence="2">Mitochondrion outer membrane</location>
        <topology evidence="2">Multi-pass membrane protein</topology>
    </subcellularLocation>
</comment>
<dbReference type="InterPro" id="IPR022170">
    <property type="entry name" value="MUL1-like"/>
</dbReference>
<dbReference type="SMART" id="SM00184">
    <property type="entry name" value="RING"/>
    <property type="match status" value="1"/>
</dbReference>
<dbReference type="AlphaFoldDB" id="A0A1W4X9W2"/>
<dbReference type="Pfam" id="PF12483">
    <property type="entry name" value="GIDE"/>
    <property type="match status" value="1"/>
</dbReference>
<evidence type="ECO:0000256" key="7">
    <source>
        <dbReference type="ARBA" id="ARBA00022771"/>
    </source>
</evidence>
<evidence type="ECO:0000313" key="17">
    <source>
        <dbReference type="Proteomes" id="UP000192223"/>
    </source>
</evidence>
<dbReference type="PANTHER" id="PTHR12183:SF32">
    <property type="entry name" value="MITOCHONDRIAL E3 UBIQUITIN PROTEIN LIGASE 1"/>
    <property type="match status" value="1"/>
</dbReference>
<dbReference type="Gene3D" id="3.30.40.10">
    <property type="entry name" value="Zinc/RING finger domain, C3HC4 (zinc finger)"/>
    <property type="match status" value="1"/>
</dbReference>
<dbReference type="GO" id="GO:0008270">
    <property type="term" value="F:zinc ion binding"/>
    <property type="evidence" value="ECO:0007669"/>
    <property type="project" value="UniProtKB-KW"/>
</dbReference>
<sequence length="341" mass="38534">MDYLGEAIALAIDSIILGACVKYYLRSKHAMTMIQGAPILDLDKNLSEIVNTHPDKRLSYVSLRGTIKPIGNPIISNNNPKVEGVIQLLSIKEHIVQRSTAGFWSDHERTIQEVHNVMPFVIESKGYQVEIVDPLAADVLDMDVISDIFHPTVPSVMDHIWGFFAGLRQRGIQTTERMLRKGTRITGIGELVASEDGKTLKLQPPQNGAPFYLTTMQVPSLVKKLEDSKRSYRLLCIIFGTIGVVIGGLMVRRYWKNRCKKLDEERRRKLLEVSRKERRRRMRDEELPEFQLCVVCKDNPKEIILLPCGHVALCEDCAEGIGDLCPVCRSHIEKKSAAYLA</sequence>
<dbReference type="KEGG" id="apln:108739973"/>
<evidence type="ECO:0000259" key="16">
    <source>
        <dbReference type="PROSITE" id="PS50089"/>
    </source>
</evidence>
<evidence type="ECO:0000256" key="1">
    <source>
        <dbReference type="ARBA" id="ARBA00000900"/>
    </source>
</evidence>
<dbReference type="GO" id="GO:0061630">
    <property type="term" value="F:ubiquitin protein ligase activity"/>
    <property type="evidence" value="ECO:0007669"/>
    <property type="project" value="UniProtKB-EC"/>
</dbReference>
<evidence type="ECO:0000256" key="11">
    <source>
        <dbReference type="ARBA" id="ARBA00022989"/>
    </source>
</evidence>
<evidence type="ECO:0000313" key="18">
    <source>
        <dbReference type="RefSeq" id="XP_018329612.1"/>
    </source>
</evidence>
<dbReference type="GeneID" id="108739973"/>
<keyword evidence="4" id="KW-0808">Transferase</keyword>
<evidence type="ECO:0000256" key="10">
    <source>
        <dbReference type="ARBA" id="ARBA00022833"/>
    </source>
</evidence>
<dbReference type="InterPro" id="IPR051652">
    <property type="entry name" value="MDM2_MDM4_MUL1"/>
</dbReference>
<proteinExistence type="predicted"/>
<keyword evidence="10" id="KW-0862">Zinc</keyword>